<comment type="subcellular location">
    <subcellularLocation>
        <location evidence="1">Membrane</location>
        <topology evidence="1">Multi-pass membrane protein</topology>
    </subcellularLocation>
</comment>
<dbReference type="EMBL" id="JALNTZ010000004">
    <property type="protein sequence ID" value="KAJ3654977.1"/>
    <property type="molecule type" value="Genomic_DNA"/>
</dbReference>
<keyword evidence="4 6" id="KW-0472">Membrane</keyword>
<dbReference type="PANTHER" id="PTHR19139:SF270">
    <property type="entry name" value="ENTOMOGLYCEROPORIN 1-RELATED"/>
    <property type="match status" value="1"/>
</dbReference>
<evidence type="ECO:0000256" key="3">
    <source>
        <dbReference type="ARBA" id="ARBA00022989"/>
    </source>
</evidence>
<accession>A0AA38IE98</accession>
<feature type="transmembrane region" description="Helical" evidence="6">
    <location>
        <begin position="48"/>
        <end position="68"/>
    </location>
</feature>
<dbReference type="Gene3D" id="1.20.1080.10">
    <property type="entry name" value="Glycerol uptake facilitator protein"/>
    <property type="match status" value="1"/>
</dbReference>
<keyword evidence="2 5" id="KW-0812">Transmembrane</keyword>
<protein>
    <recommendedName>
        <fullName evidence="9">Aquaporin</fullName>
    </recommendedName>
</protein>
<dbReference type="InterPro" id="IPR000425">
    <property type="entry name" value="MIP"/>
</dbReference>
<keyword evidence="5" id="KW-0813">Transport</keyword>
<evidence type="ECO:0008006" key="9">
    <source>
        <dbReference type="Google" id="ProtNLM"/>
    </source>
</evidence>
<sequence length="239" mass="25582">MIIIDGRSIQERITMYVAEFLATFILMYVGCMACVSPSTTALRHLLEVAFGFGCAVATAIECFGAISGSHINPIITLAAFLLGKLPLVEIPGYLTGQFLGSTAAYGLIRIMMAESLIFGKFYPDAGICAKGLNPQLTTAQGLAIETGISFILILITCSIVDSRNIMSMGTAGLKFAVTIFILAIVAGPFTSCHMNPARTFGPVVVNNAWKKNSWIYWAGPFGGSALATICYIIFFCDNM</sequence>
<dbReference type="Proteomes" id="UP001168821">
    <property type="component" value="Unassembled WGS sequence"/>
</dbReference>
<evidence type="ECO:0000256" key="5">
    <source>
        <dbReference type="RuleBase" id="RU000477"/>
    </source>
</evidence>
<feature type="transmembrane region" description="Helical" evidence="6">
    <location>
        <begin position="74"/>
        <end position="95"/>
    </location>
</feature>
<dbReference type="InterPro" id="IPR034294">
    <property type="entry name" value="Aquaporin_transptr"/>
</dbReference>
<feature type="transmembrane region" description="Helical" evidence="6">
    <location>
        <begin position="13"/>
        <end position="36"/>
    </location>
</feature>
<dbReference type="GO" id="GO:0005886">
    <property type="term" value="C:plasma membrane"/>
    <property type="evidence" value="ECO:0007669"/>
    <property type="project" value="TreeGrafter"/>
</dbReference>
<feature type="transmembrane region" description="Helical" evidence="6">
    <location>
        <begin position="214"/>
        <end position="236"/>
    </location>
</feature>
<dbReference type="SUPFAM" id="SSF81338">
    <property type="entry name" value="Aquaporin-like"/>
    <property type="match status" value="1"/>
</dbReference>
<dbReference type="PANTHER" id="PTHR19139">
    <property type="entry name" value="AQUAPORIN TRANSPORTER"/>
    <property type="match status" value="1"/>
</dbReference>
<dbReference type="AlphaFoldDB" id="A0AA38IE98"/>
<dbReference type="PRINTS" id="PR00783">
    <property type="entry name" value="MINTRINSICP"/>
</dbReference>
<dbReference type="InterPro" id="IPR023271">
    <property type="entry name" value="Aquaporin-like"/>
</dbReference>
<evidence type="ECO:0000256" key="1">
    <source>
        <dbReference type="ARBA" id="ARBA00004141"/>
    </source>
</evidence>
<reference evidence="7" key="1">
    <citation type="journal article" date="2023" name="G3 (Bethesda)">
        <title>Whole genome assemblies of Zophobas morio and Tenebrio molitor.</title>
        <authorList>
            <person name="Kaur S."/>
            <person name="Stinson S.A."/>
            <person name="diCenzo G.C."/>
        </authorList>
    </citation>
    <scope>NUCLEOTIDE SEQUENCE</scope>
    <source>
        <strain evidence="7">QUZm001</strain>
    </source>
</reference>
<evidence type="ECO:0000256" key="6">
    <source>
        <dbReference type="SAM" id="Phobius"/>
    </source>
</evidence>
<name>A0AA38IE98_9CUCU</name>
<evidence type="ECO:0000313" key="8">
    <source>
        <dbReference type="Proteomes" id="UP001168821"/>
    </source>
</evidence>
<proteinExistence type="inferred from homology"/>
<comment type="similarity">
    <text evidence="5">Belongs to the MIP/aquaporin (TC 1.A.8) family.</text>
</comment>
<organism evidence="7 8">
    <name type="scientific">Zophobas morio</name>
    <dbReference type="NCBI Taxonomy" id="2755281"/>
    <lineage>
        <taxon>Eukaryota</taxon>
        <taxon>Metazoa</taxon>
        <taxon>Ecdysozoa</taxon>
        <taxon>Arthropoda</taxon>
        <taxon>Hexapoda</taxon>
        <taxon>Insecta</taxon>
        <taxon>Pterygota</taxon>
        <taxon>Neoptera</taxon>
        <taxon>Endopterygota</taxon>
        <taxon>Coleoptera</taxon>
        <taxon>Polyphaga</taxon>
        <taxon>Cucujiformia</taxon>
        <taxon>Tenebrionidae</taxon>
        <taxon>Zophobas</taxon>
    </lineage>
</organism>
<dbReference type="GO" id="GO:0015267">
    <property type="term" value="F:channel activity"/>
    <property type="evidence" value="ECO:0007669"/>
    <property type="project" value="InterPro"/>
</dbReference>
<feature type="transmembrane region" description="Helical" evidence="6">
    <location>
        <begin position="142"/>
        <end position="160"/>
    </location>
</feature>
<evidence type="ECO:0000256" key="2">
    <source>
        <dbReference type="ARBA" id="ARBA00022692"/>
    </source>
</evidence>
<gene>
    <name evidence="7" type="ORF">Zmor_014127</name>
</gene>
<comment type="caution">
    <text evidence="7">The sequence shown here is derived from an EMBL/GenBank/DDBJ whole genome shotgun (WGS) entry which is preliminary data.</text>
</comment>
<keyword evidence="3 6" id="KW-1133">Transmembrane helix</keyword>
<dbReference type="Pfam" id="PF00230">
    <property type="entry name" value="MIP"/>
    <property type="match status" value="1"/>
</dbReference>
<keyword evidence="8" id="KW-1185">Reference proteome</keyword>
<evidence type="ECO:0000313" key="7">
    <source>
        <dbReference type="EMBL" id="KAJ3654977.1"/>
    </source>
</evidence>
<feature type="transmembrane region" description="Helical" evidence="6">
    <location>
        <begin position="172"/>
        <end position="194"/>
    </location>
</feature>
<evidence type="ECO:0000256" key="4">
    <source>
        <dbReference type="ARBA" id="ARBA00023136"/>
    </source>
</evidence>